<reference evidence="6" key="1">
    <citation type="submission" date="2018-11" db="EMBL/GenBank/DDBJ databases">
        <authorList>
            <person name="Alioto T."/>
            <person name="Alioto T."/>
        </authorList>
    </citation>
    <scope>NUCLEOTIDE SEQUENCE</scope>
</reference>
<keyword evidence="1 3" id="KW-0479">Metal-binding</keyword>
<evidence type="ECO:0000256" key="1">
    <source>
        <dbReference type="ARBA" id="ARBA00022771"/>
    </source>
</evidence>
<keyword evidence="2" id="KW-0862">Zinc</keyword>
<keyword evidence="4" id="KW-0472">Membrane</keyword>
<dbReference type="Pfam" id="PF13639">
    <property type="entry name" value="zf-RING_2"/>
    <property type="match status" value="1"/>
</dbReference>
<name>A0A8B6DAF6_MYTGA</name>
<protein>
    <recommendedName>
        <fullName evidence="5">RING-type domain-containing protein</fullName>
    </recommendedName>
</protein>
<dbReference type="SUPFAM" id="SSF57850">
    <property type="entry name" value="RING/U-box"/>
    <property type="match status" value="1"/>
</dbReference>
<dbReference type="SMART" id="SM00184">
    <property type="entry name" value="RING"/>
    <property type="match status" value="1"/>
</dbReference>
<gene>
    <name evidence="6" type="ORF">MGAL_10B091841</name>
</gene>
<evidence type="ECO:0000256" key="3">
    <source>
        <dbReference type="PROSITE-ProRule" id="PRU00175"/>
    </source>
</evidence>
<evidence type="ECO:0000256" key="4">
    <source>
        <dbReference type="SAM" id="Phobius"/>
    </source>
</evidence>
<dbReference type="Gene3D" id="3.30.40.10">
    <property type="entry name" value="Zinc/RING finger domain, C3HC4 (zinc finger)"/>
    <property type="match status" value="1"/>
</dbReference>
<evidence type="ECO:0000313" key="6">
    <source>
        <dbReference type="EMBL" id="VDI17425.1"/>
    </source>
</evidence>
<dbReference type="InterPro" id="IPR001841">
    <property type="entry name" value="Znf_RING"/>
</dbReference>
<dbReference type="PROSITE" id="PS50089">
    <property type="entry name" value="ZF_RING_2"/>
    <property type="match status" value="1"/>
</dbReference>
<proteinExistence type="predicted"/>
<dbReference type="InterPro" id="IPR013083">
    <property type="entry name" value="Znf_RING/FYVE/PHD"/>
</dbReference>
<dbReference type="OrthoDB" id="6071090at2759"/>
<keyword evidence="4" id="KW-0812">Transmembrane</keyword>
<dbReference type="AlphaFoldDB" id="A0A8B6DAF6"/>
<evidence type="ECO:0000256" key="2">
    <source>
        <dbReference type="ARBA" id="ARBA00022833"/>
    </source>
</evidence>
<dbReference type="GO" id="GO:0008270">
    <property type="term" value="F:zinc ion binding"/>
    <property type="evidence" value="ECO:0007669"/>
    <property type="project" value="UniProtKB-KW"/>
</dbReference>
<feature type="domain" description="RING-type" evidence="5">
    <location>
        <begin position="93"/>
        <end position="135"/>
    </location>
</feature>
<feature type="transmembrane region" description="Helical" evidence="4">
    <location>
        <begin position="42"/>
        <end position="64"/>
    </location>
</feature>
<evidence type="ECO:0000313" key="7">
    <source>
        <dbReference type="Proteomes" id="UP000596742"/>
    </source>
</evidence>
<organism evidence="6 7">
    <name type="scientific">Mytilus galloprovincialis</name>
    <name type="common">Mediterranean mussel</name>
    <dbReference type="NCBI Taxonomy" id="29158"/>
    <lineage>
        <taxon>Eukaryota</taxon>
        <taxon>Metazoa</taxon>
        <taxon>Spiralia</taxon>
        <taxon>Lophotrochozoa</taxon>
        <taxon>Mollusca</taxon>
        <taxon>Bivalvia</taxon>
        <taxon>Autobranchia</taxon>
        <taxon>Pteriomorphia</taxon>
        <taxon>Mytilida</taxon>
        <taxon>Mytiloidea</taxon>
        <taxon>Mytilidae</taxon>
        <taxon>Mytilinae</taxon>
        <taxon>Mytilus</taxon>
    </lineage>
</organism>
<dbReference type="EMBL" id="UYJE01003210">
    <property type="protein sequence ID" value="VDI17425.1"/>
    <property type="molecule type" value="Genomic_DNA"/>
</dbReference>
<keyword evidence="7" id="KW-1185">Reference proteome</keyword>
<accession>A0A8B6DAF6</accession>
<keyword evidence="1 3" id="KW-0863">Zinc-finger</keyword>
<comment type="caution">
    <text evidence="6">The sequence shown here is derived from an EMBL/GenBank/DDBJ whole genome shotgun (WGS) entry which is preliminary data.</text>
</comment>
<feature type="transmembrane region" description="Helical" evidence="4">
    <location>
        <begin position="12"/>
        <end position="30"/>
    </location>
</feature>
<keyword evidence="4" id="KW-1133">Transmembrane helix</keyword>
<sequence length="178" mass="20044">MNDNQRKISIFLAILGSILLIVCSGLYEFTKWRKSELSTADIIATSSIIVISILVLVLSLVACCKGWHKVHAHKEIIRKTSYIPVTVLMGSNCGICIEPKDSKREKVVKLTCEHTFHKDCVNKSLDTQLKCPICRQTPSKFSSVERVLYRMYGTVSKKMQSMKTKEINDSVTNESTTV</sequence>
<evidence type="ECO:0000259" key="5">
    <source>
        <dbReference type="PROSITE" id="PS50089"/>
    </source>
</evidence>
<dbReference type="Proteomes" id="UP000596742">
    <property type="component" value="Unassembled WGS sequence"/>
</dbReference>